<gene>
    <name evidence="1" type="ORF">O3P16_11890</name>
</gene>
<proteinExistence type="predicted"/>
<dbReference type="EMBL" id="JAQGEF010000013">
    <property type="protein sequence ID" value="MDA3615511.1"/>
    <property type="molecule type" value="Genomic_DNA"/>
</dbReference>
<organism evidence="1 2">
    <name type="scientific">Polluticaenibacter yanchengensis</name>
    <dbReference type="NCBI Taxonomy" id="3014562"/>
    <lineage>
        <taxon>Bacteria</taxon>
        <taxon>Pseudomonadati</taxon>
        <taxon>Bacteroidota</taxon>
        <taxon>Chitinophagia</taxon>
        <taxon>Chitinophagales</taxon>
        <taxon>Chitinophagaceae</taxon>
        <taxon>Polluticaenibacter</taxon>
    </lineage>
</organism>
<dbReference type="Proteomes" id="UP001210231">
    <property type="component" value="Unassembled WGS sequence"/>
</dbReference>
<accession>A0ABT4UL01</accession>
<evidence type="ECO:0008006" key="3">
    <source>
        <dbReference type="Google" id="ProtNLM"/>
    </source>
</evidence>
<evidence type="ECO:0000313" key="1">
    <source>
        <dbReference type="EMBL" id="MDA3615511.1"/>
    </source>
</evidence>
<protein>
    <recommendedName>
        <fullName evidence="3">Carboxypeptidase regulatory-like domain-containing protein</fullName>
    </recommendedName>
</protein>
<dbReference type="RefSeq" id="WP_407031838.1">
    <property type="nucleotide sequence ID" value="NZ_JAQGEF010000013.1"/>
</dbReference>
<reference evidence="1 2" key="1">
    <citation type="submission" date="2022-12" db="EMBL/GenBank/DDBJ databases">
        <title>Chitinophagaceae gen. sp. nov., a new member of the family Chitinophagaceae, isolated from soil in a chemical factory.</title>
        <authorList>
            <person name="Ke Z."/>
        </authorList>
    </citation>
    <scope>NUCLEOTIDE SEQUENCE [LARGE SCALE GENOMIC DNA]</scope>
    <source>
        <strain evidence="1 2">LY-5</strain>
    </source>
</reference>
<dbReference type="Gene3D" id="2.130.10.10">
    <property type="entry name" value="YVTN repeat-like/Quinoprotein amine dehydrogenase"/>
    <property type="match status" value="2"/>
</dbReference>
<keyword evidence="2" id="KW-1185">Reference proteome</keyword>
<sequence>MVISCESGFQINFNDLFVTDATITIEVLEPKDTIYNNGIPTIRYYASKTKVVATNGFNCKDSAIVRVNLSQLAKPDIGPDKFVAINEKSTTNISGLFTTGTYSKSWSTATPEAVGRGIYQLVVTNSDGCTDTGLVTVCYKPINLKDTTAYLCAGETINLNAAHSFTFYSISWNTNNITNAGTGNYTATIKDPLDGCAAISETKINIAVNSRAKPNLGTDKTAEVCNGKTTNISTLFNTTGLTTSWIPNTPANAVQGTYTLIAKNSFGCADTAIVKVNEIKREITITDTAIDVCGTAYDLTKLFNKTGITKTYSTGTPAKAPLGTHTVTITDKGCEYTISVELKAGNFTTDEQLTLCHYDRTTTNNIFTTNAFRSVIVDKKGQVWAGADLGGLYLFKSTVKGCAGGTWTKSTIQPSTTYRNFVLGPTLLDSTVWVSNLGHTGVQAITGGVMHITDINTITRYGSTDDPNGTLSSRYVNSIAATPNGSILAGLGQSLTGGTTTKEGGAFILGTLDADPKFAKIAAVLQTTSDNKVSAVGNKDNEAWFGVQSSCVSGVCKDSYIARYNTLNNTLVGFIDKSNSPIPFSSSLLVRAIKQAYSGRMYVGLNTGFGFAVLEPNLVDGKEQWHLIDNTNSPFPSGAAVNFNAITNIGDEIWIGTTNGLLVFNGAEDLNDCKNYKLYTIANGLRSNNVTSIAYDKFKGEIWLTHSEGVSRIVQEKSIAGKILNVYTGKINSLLVPNLIKRPIEGVKVELLAADNSVKETQTTNAEGYYKMTEGLPDETYKLRITYNSSRTGINYKYEIPNIKSNHLVEDLLMPDSLIADIKFMGQHLKKLDLKIDLPLGAYMEGIVTLPTNSLDGLDTTGLYKAYSAYSTTLTTDINKRAENLAVFHNTIASIYEMGNKTLDLSKATSENAAELVVQIYELISLFKKAGEAIEEAIPKKITEENQLAEFFKTALSEARSKAIGYLMEKLQKSALAPVSATNDAGTALLKRTLFGLFNQVVSQILVSEKDTKNEMPIANLTKDDLIKMFAKYLTSALTNFLTEQYYDEYFAGVVHKDVIKELAIACDNLDTDLLYNNAYTINYRPLPPLADNPQSVNYRGQLLVDDAEQYMLAMKTISDITSQANTAFDVASKLAASTVVLAEFVPLFQSLSKAMSAFNVVSYLGSITGGMVYLSKVTDLSKEIRPNSRFDNLVNVLPNDNVIFQPLYLDNIQLQSDVFTQKLQALKQATTAGFNRTNYFKAVKDVFYQDSVLKSRLNDQYNIIMSVANNNSANVHLLNNYIASDFNYNHDRFRAHSIAMYVQLHSYILDSAKTGTVKSDLTGYIDSMLYYLPKMLSGYEIVSAIVNNNQLPAESFIALKDIRQNFNYQPNGVGKTIYSFKNYSSKAANNVVVNISTPTNGFILTSAKTINIGNVAAGDSFNVVLDFKAPNDYVDGMYQIKIDASGGYTPPVNGSWQTVKATIPGEIRSVKNGLWSDINTWNTKTVPVATSNVFIEHQVTMDISAEVKSINILNAAQLRIEKDKRLNLK</sequence>
<evidence type="ECO:0000313" key="2">
    <source>
        <dbReference type="Proteomes" id="UP001210231"/>
    </source>
</evidence>
<dbReference type="InterPro" id="IPR013783">
    <property type="entry name" value="Ig-like_fold"/>
</dbReference>
<name>A0ABT4UL01_9BACT</name>
<dbReference type="InterPro" id="IPR015943">
    <property type="entry name" value="WD40/YVTN_repeat-like_dom_sf"/>
</dbReference>
<comment type="caution">
    <text evidence="1">The sequence shown here is derived from an EMBL/GenBank/DDBJ whole genome shotgun (WGS) entry which is preliminary data.</text>
</comment>
<dbReference type="Gene3D" id="2.60.40.10">
    <property type="entry name" value="Immunoglobulins"/>
    <property type="match status" value="1"/>
</dbReference>